<dbReference type="InterPro" id="IPR036691">
    <property type="entry name" value="Endo/exonu/phosph_ase_sf"/>
</dbReference>
<keyword evidence="3" id="KW-0378">Hydrolase</keyword>
<dbReference type="PANTHER" id="PTHR14859">
    <property type="entry name" value="CALCOFLUOR WHITE HYPERSENSITIVE PROTEIN PRECURSOR"/>
    <property type="match status" value="1"/>
</dbReference>
<name>A0A840EZY4_9FLAO</name>
<dbReference type="InterPro" id="IPR051916">
    <property type="entry name" value="GPI-anchor_lipid_remodeler"/>
</dbReference>
<evidence type="ECO:0000313" key="4">
    <source>
        <dbReference type="Proteomes" id="UP000553034"/>
    </source>
</evidence>
<dbReference type="CDD" id="cd09084">
    <property type="entry name" value="EEP-2"/>
    <property type="match status" value="1"/>
</dbReference>
<feature type="transmembrane region" description="Helical" evidence="1">
    <location>
        <begin position="38"/>
        <end position="61"/>
    </location>
</feature>
<dbReference type="GO" id="GO:0004519">
    <property type="term" value="F:endonuclease activity"/>
    <property type="evidence" value="ECO:0007669"/>
    <property type="project" value="UniProtKB-KW"/>
</dbReference>
<dbReference type="Pfam" id="PF03372">
    <property type="entry name" value="Exo_endo_phos"/>
    <property type="match status" value="1"/>
</dbReference>
<dbReference type="SUPFAM" id="SSF56219">
    <property type="entry name" value="DNase I-like"/>
    <property type="match status" value="1"/>
</dbReference>
<keyword evidence="1" id="KW-1133">Transmembrane helix</keyword>
<keyword evidence="1" id="KW-0472">Membrane</keyword>
<protein>
    <submittedName>
        <fullName evidence="3">Endonuclease/exonuclease/phosphatase family metal-dependent hydrolase</fullName>
    </submittedName>
</protein>
<keyword evidence="3" id="KW-0255">Endonuclease</keyword>
<reference evidence="3 4" key="1">
    <citation type="submission" date="2020-08" db="EMBL/GenBank/DDBJ databases">
        <title>Genomic Encyclopedia of Type Strains, Phase IV (KMG-IV): sequencing the most valuable type-strain genomes for metagenomic binning, comparative biology and taxonomic classification.</title>
        <authorList>
            <person name="Goeker M."/>
        </authorList>
    </citation>
    <scope>NUCLEOTIDE SEQUENCE [LARGE SCALE GENOMIC DNA]</scope>
    <source>
        <strain evidence="3 4">DSM 29568</strain>
    </source>
</reference>
<feature type="transmembrane region" description="Helical" evidence="1">
    <location>
        <begin position="12"/>
        <end position="32"/>
    </location>
</feature>
<dbReference type="InterPro" id="IPR005135">
    <property type="entry name" value="Endo/exonuclease/phosphatase"/>
</dbReference>
<sequence>MKELGCFHKLLFLVNSFIASTLLLAYFLPYIPPKTFPFISILSLGVPVLMLANLLFCVYWVVLLKKQFLLSFIVLLFGINHIWSAVRFSKADTSHATDDIGVMSYNVRQFNRYDWISGKNIPVEITSFIKKEKPSILSLQEYYRDKRVDLSDYNYSYIQYKGEKAKAGHAIYSKFPIVGKGSLDFKDTYNNAIYTDLLINKDTVRVYNIHLESLKINPKVEQFKDNKLRDEFISRVGHSFKQQQIQVEEILASIEKSPYPCVLTGDLNNSVFSYVYRRLSDNFVDAFKEAGTGLGRTYVFDFISLRIDVVMVDPRFTITGFITYNEKLSDHYPIMAYINIL</sequence>
<keyword evidence="3" id="KW-0540">Nuclease</keyword>
<dbReference type="GO" id="GO:0004527">
    <property type="term" value="F:exonuclease activity"/>
    <property type="evidence" value="ECO:0007669"/>
    <property type="project" value="UniProtKB-KW"/>
</dbReference>
<keyword evidence="4" id="KW-1185">Reference proteome</keyword>
<dbReference type="AlphaFoldDB" id="A0A840EZY4"/>
<feature type="transmembrane region" description="Helical" evidence="1">
    <location>
        <begin position="68"/>
        <end position="86"/>
    </location>
</feature>
<dbReference type="Gene3D" id="3.60.10.10">
    <property type="entry name" value="Endonuclease/exonuclease/phosphatase"/>
    <property type="match status" value="1"/>
</dbReference>
<evidence type="ECO:0000256" key="1">
    <source>
        <dbReference type="SAM" id="Phobius"/>
    </source>
</evidence>
<organism evidence="3 4">
    <name type="scientific">Mesonia hippocampi</name>
    <dbReference type="NCBI Taxonomy" id="1628250"/>
    <lineage>
        <taxon>Bacteria</taxon>
        <taxon>Pseudomonadati</taxon>
        <taxon>Bacteroidota</taxon>
        <taxon>Flavobacteriia</taxon>
        <taxon>Flavobacteriales</taxon>
        <taxon>Flavobacteriaceae</taxon>
        <taxon>Mesonia</taxon>
    </lineage>
</organism>
<feature type="domain" description="Endonuclease/exonuclease/phosphatase" evidence="2">
    <location>
        <begin position="103"/>
        <end position="331"/>
    </location>
</feature>
<keyword evidence="3" id="KW-0269">Exonuclease</keyword>
<evidence type="ECO:0000259" key="2">
    <source>
        <dbReference type="Pfam" id="PF03372"/>
    </source>
</evidence>
<proteinExistence type="predicted"/>
<dbReference type="EMBL" id="JACIFO010000007">
    <property type="protein sequence ID" value="MBB4119584.1"/>
    <property type="molecule type" value="Genomic_DNA"/>
</dbReference>
<comment type="caution">
    <text evidence="3">The sequence shown here is derived from an EMBL/GenBank/DDBJ whole genome shotgun (WGS) entry which is preliminary data.</text>
</comment>
<evidence type="ECO:0000313" key="3">
    <source>
        <dbReference type="EMBL" id="MBB4119584.1"/>
    </source>
</evidence>
<dbReference type="PANTHER" id="PTHR14859:SF15">
    <property type="entry name" value="ENDONUCLEASE_EXONUCLEASE_PHOSPHATASE DOMAIN-CONTAINING PROTEIN"/>
    <property type="match status" value="1"/>
</dbReference>
<dbReference type="RefSeq" id="WP_183477930.1">
    <property type="nucleotide sequence ID" value="NZ_JACIFO010000007.1"/>
</dbReference>
<dbReference type="GO" id="GO:0006506">
    <property type="term" value="P:GPI anchor biosynthetic process"/>
    <property type="evidence" value="ECO:0007669"/>
    <property type="project" value="TreeGrafter"/>
</dbReference>
<dbReference type="GO" id="GO:0016020">
    <property type="term" value="C:membrane"/>
    <property type="evidence" value="ECO:0007669"/>
    <property type="project" value="GOC"/>
</dbReference>
<keyword evidence="1" id="KW-0812">Transmembrane</keyword>
<gene>
    <name evidence="3" type="ORF">GGR32_001886</name>
</gene>
<dbReference type="Proteomes" id="UP000553034">
    <property type="component" value="Unassembled WGS sequence"/>
</dbReference>
<accession>A0A840EZY4</accession>